<accession>A0A0U0ZS32</accession>
<evidence type="ECO:0000313" key="2">
    <source>
        <dbReference type="EMBL" id="CPV66045.1"/>
    </source>
</evidence>
<sequence length="302" mass="33315">MTATLTAPLETVAQPAEDTTDPQPRAFIAQSLWTALRADFHRLARTRAATAEYQTMRATNNWSAPTATQLADTLFDSPEPLSALVQYSIGGSNLARAIITEAFRPSLMSIARYARVDEADTRYSIGTELFELRAHTVLVTFYEVLNTTSTGCPDVRGRLYGETLKRVTKSKDRPWMESIDESVERVTHMTLNAACGYGGRGPVLSEWQNFFGLDQGPDILNWDRIETVGLLRNILDAAYDEGILDSLDVELLRGRFLGDAMVSVATLARRVGEPVGKCESRIKRATAKLVDRYSSGRMAAAA</sequence>
<organism evidence="2 3">
    <name type="scientific">Mycobacteroides abscessus</name>
    <dbReference type="NCBI Taxonomy" id="36809"/>
    <lineage>
        <taxon>Bacteria</taxon>
        <taxon>Bacillati</taxon>
        <taxon>Actinomycetota</taxon>
        <taxon>Actinomycetes</taxon>
        <taxon>Mycobacteriales</taxon>
        <taxon>Mycobacteriaceae</taxon>
        <taxon>Mycobacteroides</taxon>
    </lineage>
</organism>
<evidence type="ECO:0000256" key="1">
    <source>
        <dbReference type="SAM" id="MobiDB-lite"/>
    </source>
</evidence>
<reference evidence="2 3" key="1">
    <citation type="submission" date="2015-03" db="EMBL/GenBank/DDBJ databases">
        <authorList>
            <person name="Murphy D."/>
        </authorList>
    </citation>
    <scope>NUCLEOTIDE SEQUENCE [LARGE SCALE GENOMIC DNA]</scope>
    <source>
        <strain evidence="2 3">PAP088</strain>
    </source>
</reference>
<feature type="region of interest" description="Disordered" evidence="1">
    <location>
        <begin position="1"/>
        <end position="23"/>
    </location>
</feature>
<protein>
    <submittedName>
        <fullName evidence="2">Uncharacterized protein</fullName>
    </submittedName>
</protein>
<name>A0A0U0ZS32_9MYCO</name>
<dbReference type="RefSeq" id="WP_052618971.1">
    <property type="nucleotide sequence ID" value="NZ_CSWP01000009.1"/>
</dbReference>
<dbReference type="AlphaFoldDB" id="A0A0U0ZS32"/>
<dbReference type="EMBL" id="CSWP01000009">
    <property type="protein sequence ID" value="CPV66045.1"/>
    <property type="molecule type" value="Genomic_DNA"/>
</dbReference>
<gene>
    <name evidence="2" type="ORF">ERS075579_03929</name>
</gene>
<proteinExistence type="predicted"/>
<evidence type="ECO:0000313" key="3">
    <source>
        <dbReference type="Proteomes" id="UP000045782"/>
    </source>
</evidence>
<dbReference type="Proteomes" id="UP000045782">
    <property type="component" value="Unassembled WGS sequence"/>
</dbReference>